<reference evidence="3" key="1">
    <citation type="submission" date="2017-01" db="EMBL/GenBank/DDBJ databases">
        <authorList>
            <person name="Varghese N."/>
            <person name="Submissions S."/>
        </authorList>
    </citation>
    <scope>NUCLEOTIDE SEQUENCE [LARGE SCALE GENOMIC DNA]</scope>
    <source>
        <strain evidence="3">DSM 21054</strain>
    </source>
</reference>
<organism evidence="2 3">
    <name type="scientific">Filimonas lacunae</name>
    <dbReference type="NCBI Taxonomy" id="477680"/>
    <lineage>
        <taxon>Bacteria</taxon>
        <taxon>Pseudomonadati</taxon>
        <taxon>Bacteroidota</taxon>
        <taxon>Chitinophagia</taxon>
        <taxon>Chitinophagales</taxon>
        <taxon>Chitinophagaceae</taxon>
        <taxon>Filimonas</taxon>
    </lineage>
</organism>
<dbReference type="InterPro" id="IPR024775">
    <property type="entry name" value="DinB-like"/>
</dbReference>
<dbReference type="InterPro" id="IPR034660">
    <property type="entry name" value="DinB/YfiT-like"/>
</dbReference>
<feature type="domain" description="DinB-like" evidence="1">
    <location>
        <begin position="32"/>
        <end position="160"/>
    </location>
</feature>
<dbReference type="AlphaFoldDB" id="A0A173MES7"/>
<proteinExistence type="predicted"/>
<dbReference type="STRING" id="477680.SAMN05421788_106159"/>
<dbReference type="KEGG" id="fln:FLA_2109"/>
<dbReference type="EMBL" id="FTOR01000006">
    <property type="protein sequence ID" value="SIT24623.1"/>
    <property type="molecule type" value="Genomic_DNA"/>
</dbReference>
<dbReference type="SUPFAM" id="SSF109854">
    <property type="entry name" value="DinB/YfiT-like putative metalloenzymes"/>
    <property type="match status" value="1"/>
</dbReference>
<dbReference type="RefSeq" id="WP_076380367.1">
    <property type="nucleotide sequence ID" value="NZ_AP017422.1"/>
</dbReference>
<keyword evidence="3" id="KW-1185">Reference proteome</keyword>
<dbReference type="Gene3D" id="1.20.120.450">
    <property type="entry name" value="dinb family like domain"/>
    <property type="match status" value="1"/>
</dbReference>
<dbReference type="Pfam" id="PF12867">
    <property type="entry name" value="DinB_2"/>
    <property type="match status" value="1"/>
</dbReference>
<evidence type="ECO:0000313" key="3">
    <source>
        <dbReference type="Proteomes" id="UP000186917"/>
    </source>
</evidence>
<gene>
    <name evidence="2" type="ORF">SAMN05421788_106159</name>
</gene>
<accession>A0A173MES7</accession>
<protein>
    <recommendedName>
        <fullName evidence="1">DinB-like domain-containing protein</fullName>
    </recommendedName>
</protein>
<evidence type="ECO:0000259" key="1">
    <source>
        <dbReference type="Pfam" id="PF12867"/>
    </source>
</evidence>
<dbReference type="OrthoDB" id="1439983at2"/>
<evidence type="ECO:0000313" key="2">
    <source>
        <dbReference type="EMBL" id="SIT24623.1"/>
    </source>
</evidence>
<sequence length="170" mass="19054">MATEQLPEIWLRGPINGIPALLQPAAHALLQASEEIQAMMKDFPDVLLWKRPAQLASAGFHLQHITGVLDRMYSYAHEQPLTEAQFTYLRSEGKEDVTVTTAMLVTTLVERIHSFVAALHQVPEQSLTQFRAVGRKQLPSTVCGLLFHAAEHTMRHNGQLLVTVRVLQQL</sequence>
<name>A0A173MES7_9BACT</name>
<dbReference type="Proteomes" id="UP000186917">
    <property type="component" value="Unassembled WGS sequence"/>
</dbReference>